<gene>
    <name evidence="1" type="ORF">NOO_LOCUS11677</name>
</gene>
<name>A0A182EU48_ONCOC</name>
<dbReference type="EMBL" id="UYRW01008527">
    <property type="protein sequence ID" value="VDM96775.1"/>
    <property type="molecule type" value="Genomic_DNA"/>
</dbReference>
<dbReference type="OrthoDB" id="5812526at2759"/>
<proteinExistence type="predicted"/>
<reference evidence="1 2" key="2">
    <citation type="submission" date="2018-08" db="EMBL/GenBank/DDBJ databases">
        <authorList>
            <person name="Laetsch R D."/>
            <person name="Stevens L."/>
            <person name="Kumar S."/>
            <person name="Blaxter L. M."/>
        </authorList>
    </citation>
    <scope>NUCLEOTIDE SEQUENCE [LARGE SCALE GENOMIC DNA]</scope>
</reference>
<dbReference type="WBParaSite" id="nOo.2.0.1.t11677-RA">
    <property type="protein sequence ID" value="nOo.2.0.1.t11677-RA"/>
    <property type="gene ID" value="nOo.2.0.1.g11677"/>
</dbReference>
<evidence type="ECO:0000313" key="3">
    <source>
        <dbReference type="WBParaSite" id="nOo.2.0.1.t11677-RA"/>
    </source>
</evidence>
<accession>A0A182EU48</accession>
<dbReference type="AlphaFoldDB" id="A0A182EU48"/>
<evidence type="ECO:0000313" key="2">
    <source>
        <dbReference type="Proteomes" id="UP000271087"/>
    </source>
</evidence>
<keyword evidence="2" id="KW-1185">Reference proteome</keyword>
<organism evidence="3">
    <name type="scientific">Onchocerca ochengi</name>
    <name type="common">Filarial nematode worm</name>
    <dbReference type="NCBI Taxonomy" id="42157"/>
    <lineage>
        <taxon>Eukaryota</taxon>
        <taxon>Metazoa</taxon>
        <taxon>Ecdysozoa</taxon>
        <taxon>Nematoda</taxon>
        <taxon>Chromadorea</taxon>
        <taxon>Rhabditida</taxon>
        <taxon>Spirurina</taxon>
        <taxon>Spiruromorpha</taxon>
        <taxon>Filarioidea</taxon>
        <taxon>Onchocercidae</taxon>
        <taxon>Onchocerca</taxon>
    </lineage>
</organism>
<reference evidence="3" key="1">
    <citation type="submission" date="2016-06" db="UniProtKB">
        <authorList>
            <consortium name="WormBaseParasite"/>
        </authorList>
    </citation>
    <scope>IDENTIFICATION</scope>
</reference>
<sequence length="145" mass="17005">MAIFMRAATDLNCTLSFHCRNNQPQLSFESNRTAANKLKGAEVCMTEMNDEVHIVMRTDGGTEIDKESWKKTDKAQFMWAIRGKCQKVLTQGMEYSFEKEPNFLAYIASLQILQMMEMLECEHFQDIKLKMCHWKERSEVRIRPI</sequence>
<dbReference type="STRING" id="42157.A0A182EU48"/>
<dbReference type="Proteomes" id="UP000271087">
    <property type="component" value="Unassembled WGS sequence"/>
</dbReference>
<evidence type="ECO:0000313" key="1">
    <source>
        <dbReference type="EMBL" id="VDM96775.1"/>
    </source>
</evidence>
<protein>
    <submittedName>
        <fullName evidence="1 3">Uncharacterized protein</fullName>
    </submittedName>
</protein>